<evidence type="ECO:0000256" key="4">
    <source>
        <dbReference type="HAMAP-Rule" id="MF_01366"/>
    </source>
</evidence>
<organism evidence="5 6">
    <name type="scientific">Candidatus Curtissbacteria bacterium GW2011_GWA1_40_9</name>
    <dbReference type="NCBI Taxonomy" id="1618408"/>
    <lineage>
        <taxon>Bacteria</taxon>
        <taxon>Candidatus Curtissiibacteriota</taxon>
    </lineage>
</organism>
<sequence length="136" mass="15571">MKSLKQKDITRDWHLIDAKNRTLGRISTEIAMYLMGKNKAIYSPNLDTGDNVVVINSEKVQLSGKKETQKVYYKHSGYPGGLYSRTASQLRKGKPNDLIINAVYGMLPKTKMGKIMLKKLHVYKTDEHPYKNKIKN</sequence>
<dbReference type="Pfam" id="PF00572">
    <property type="entry name" value="Ribosomal_L13"/>
    <property type="match status" value="1"/>
</dbReference>
<dbReference type="InterPro" id="IPR036899">
    <property type="entry name" value="Ribosomal_uL13_sf"/>
</dbReference>
<comment type="subunit">
    <text evidence="4">Part of the 50S ribosomal subunit.</text>
</comment>
<protein>
    <recommendedName>
        <fullName evidence="4">Large ribosomal subunit protein uL13</fullName>
    </recommendedName>
</protein>
<dbReference type="STRING" id="1618408.UU23_C0004G0004"/>
<dbReference type="PANTHER" id="PTHR11545:SF2">
    <property type="entry name" value="LARGE RIBOSOMAL SUBUNIT PROTEIN UL13M"/>
    <property type="match status" value="1"/>
</dbReference>
<evidence type="ECO:0000256" key="2">
    <source>
        <dbReference type="ARBA" id="ARBA00022980"/>
    </source>
</evidence>
<accession>A0A0G0WRM4</accession>
<keyword evidence="2 4" id="KW-0689">Ribosomal protein</keyword>
<dbReference type="CDD" id="cd00392">
    <property type="entry name" value="Ribosomal_L13"/>
    <property type="match status" value="1"/>
</dbReference>
<reference evidence="5 6" key="1">
    <citation type="journal article" date="2015" name="Nature">
        <title>rRNA introns, odd ribosomes, and small enigmatic genomes across a large radiation of phyla.</title>
        <authorList>
            <person name="Brown C.T."/>
            <person name="Hug L.A."/>
            <person name="Thomas B.C."/>
            <person name="Sharon I."/>
            <person name="Castelle C.J."/>
            <person name="Singh A."/>
            <person name="Wilkins M.J."/>
            <person name="Williams K.H."/>
            <person name="Banfield J.F."/>
        </authorList>
    </citation>
    <scope>NUCLEOTIDE SEQUENCE [LARGE SCALE GENOMIC DNA]</scope>
</reference>
<evidence type="ECO:0000313" key="6">
    <source>
        <dbReference type="Proteomes" id="UP000034292"/>
    </source>
</evidence>
<dbReference type="GO" id="GO:0003729">
    <property type="term" value="F:mRNA binding"/>
    <property type="evidence" value="ECO:0007669"/>
    <property type="project" value="TreeGrafter"/>
</dbReference>
<dbReference type="InterPro" id="IPR005822">
    <property type="entry name" value="Ribosomal_uL13"/>
</dbReference>
<dbReference type="GO" id="GO:0022625">
    <property type="term" value="C:cytosolic large ribosomal subunit"/>
    <property type="evidence" value="ECO:0007669"/>
    <property type="project" value="TreeGrafter"/>
</dbReference>
<evidence type="ECO:0000256" key="1">
    <source>
        <dbReference type="ARBA" id="ARBA00006227"/>
    </source>
</evidence>
<dbReference type="GO" id="GO:0017148">
    <property type="term" value="P:negative regulation of translation"/>
    <property type="evidence" value="ECO:0007669"/>
    <property type="project" value="TreeGrafter"/>
</dbReference>
<dbReference type="PANTHER" id="PTHR11545">
    <property type="entry name" value="RIBOSOMAL PROTEIN L13"/>
    <property type="match status" value="1"/>
</dbReference>
<comment type="caution">
    <text evidence="5">The sequence shown here is derived from an EMBL/GenBank/DDBJ whole genome shotgun (WGS) entry which is preliminary data.</text>
</comment>
<dbReference type="Proteomes" id="UP000034292">
    <property type="component" value="Unassembled WGS sequence"/>
</dbReference>
<dbReference type="SUPFAM" id="SSF52161">
    <property type="entry name" value="Ribosomal protein L13"/>
    <property type="match status" value="1"/>
</dbReference>
<comment type="similarity">
    <text evidence="1 4">Belongs to the universal ribosomal protein uL13 family.</text>
</comment>
<dbReference type="EMBL" id="LBZV01000004">
    <property type="protein sequence ID" value="KKR78022.1"/>
    <property type="molecule type" value="Genomic_DNA"/>
</dbReference>
<dbReference type="PIRSF" id="PIRSF002181">
    <property type="entry name" value="Ribosomal_L13"/>
    <property type="match status" value="1"/>
</dbReference>
<evidence type="ECO:0000256" key="3">
    <source>
        <dbReference type="ARBA" id="ARBA00023274"/>
    </source>
</evidence>
<dbReference type="NCBIfam" id="TIGR01066">
    <property type="entry name" value="rplM_bact"/>
    <property type="match status" value="1"/>
</dbReference>
<dbReference type="GO" id="GO:0003735">
    <property type="term" value="F:structural constituent of ribosome"/>
    <property type="evidence" value="ECO:0007669"/>
    <property type="project" value="InterPro"/>
</dbReference>
<proteinExistence type="inferred from homology"/>
<dbReference type="AlphaFoldDB" id="A0A0G0WRM4"/>
<dbReference type="GO" id="GO:0006412">
    <property type="term" value="P:translation"/>
    <property type="evidence" value="ECO:0007669"/>
    <property type="project" value="UniProtKB-UniRule"/>
</dbReference>
<dbReference type="Gene3D" id="3.90.1180.10">
    <property type="entry name" value="Ribosomal protein L13"/>
    <property type="match status" value="1"/>
</dbReference>
<name>A0A0G0WRM4_9BACT</name>
<keyword evidence="3 4" id="KW-0687">Ribonucleoprotein</keyword>
<dbReference type="InterPro" id="IPR005823">
    <property type="entry name" value="Ribosomal_uL13_bac-type"/>
</dbReference>
<gene>
    <name evidence="4" type="primary">rplM</name>
    <name evidence="5" type="ORF">UU23_C0004G0004</name>
</gene>
<dbReference type="HAMAP" id="MF_01366">
    <property type="entry name" value="Ribosomal_uL13"/>
    <property type="match status" value="1"/>
</dbReference>
<dbReference type="PATRIC" id="fig|1618408.3.peg.243"/>
<evidence type="ECO:0000313" key="5">
    <source>
        <dbReference type="EMBL" id="KKR78022.1"/>
    </source>
</evidence>
<comment type="function">
    <text evidence="4">This protein is one of the early assembly proteins of the 50S ribosomal subunit, although it is not seen to bind rRNA by itself. It is important during the early stages of 50S assembly.</text>
</comment>